<organism evidence="1 2">
    <name type="scientific">Helicobacter pylori SNT49</name>
    <dbReference type="NCBI Taxonomy" id="1055530"/>
    <lineage>
        <taxon>Bacteria</taxon>
        <taxon>Pseudomonadati</taxon>
        <taxon>Campylobacterota</taxon>
        <taxon>Epsilonproteobacteria</taxon>
        <taxon>Campylobacterales</taxon>
        <taxon>Helicobacteraceae</taxon>
        <taxon>Helicobacter</taxon>
    </lineage>
</organism>
<reference evidence="1 2" key="1">
    <citation type="submission" date="2011-08" db="EMBL/GenBank/DDBJ databases">
        <authorList>
            <person name="Kersulyte D."/>
            <person name="Choudhury A."/>
            <person name="Mukhopadhyay A.K."/>
            <person name="Nair G.B."/>
            <person name="Berg D.E."/>
        </authorList>
    </citation>
    <scope>NUCLEOTIDE SEQUENCE [LARGE SCALE GENOMIC DNA]</scope>
    <source>
        <strain evidence="2">SNT49</strain>
    </source>
</reference>
<gene>
    <name evidence="1" type="ORF">HPSNT_02760</name>
</gene>
<sequence>MLNKFLIKILKTKFREIIQYFSMGIELLPILREFNNLKGI</sequence>
<name>G2ME30_HELPX</name>
<dbReference type="HOGENOM" id="CLU_216835_0_0_7"/>
<dbReference type="AlphaFoldDB" id="G2ME30"/>
<evidence type="ECO:0000313" key="1">
    <source>
        <dbReference type="EMBL" id="AEN16711.1"/>
    </source>
</evidence>
<evidence type="ECO:0000313" key="2">
    <source>
        <dbReference type="Proteomes" id="UP000008534"/>
    </source>
</evidence>
<dbReference type="KEGG" id="hen:HPSNT_02760"/>
<accession>G2ME30</accession>
<proteinExistence type="predicted"/>
<dbReference type="PATRIC" id="fig|1055530.4.peg.554"/>
<protein>
    <submittedName>
        <fullName evidence="1">Uncharacterized protein</fullName>
    </submittedName>
</protein>
<dbReference type="EMBL" id="CP002983">
    <property type="protein sequence ID" value="AEN16711.1"/>
    <property type="molecule type" value="Genomic_DNA"/>
</dbReference>
<dbReference type="Proteomes" id="UP000008534">
    <property type="component" value="Chromosome"/>
</dbReference>